<evidence type="ECO:0000256" key="4">
    <source>
        <dbReference type="ARBA" id="ARBA00022630"/>
    </source>
</evidence>
<evidence type="ECO:0000256" key="7">
    <source>
        <dbReference type="ARBA" id="ARBA00023033"/>
    </source>
</evidence>
<proteinExistence type="inferred from homology"/>
<comment type="similarity">
    <text evidence="3">Belongs to the UbiH/COQ6 family.</text>
</comment>
<evidence type="ECO:0000256" key="6">
    <source>
        <dbReference type="ARBA" id="ARBA00023002"/>
    </source>
</evidence>
<dbReference type="EMBL" id="JACHWY010000003">
    <property type="protein sequence ID" value="MBB3048392.1"/>
    <property type="molecule type" value="Genomic_DNA"/>
</dbReference>
<evidence type="ECO:0000313" key="10">
    <source>
        <dbReference type="Proteomes" id="UP000537130"/>
    </source>
</evidence>
<reference evidence="9 10" key="1">
    <citation type="submission" date="2020-08" db="EMBL/GenBank/DDBJ databases">
        <title>Genomic Encyclopedia of Type Strains, Phase III (KMG-III): the genomes of soil and plant-associated and newly described type strains.</title>
        <authorList>
            <person name="Whitman W."/>
        </authorList>
    </citation>
    <scope>NUCLEOTIDE SEQUENCE [LARGE SCALE GENOMIC DNA]</scope>
    <source>
        <strain evidence="9 10">CECT 8654</strain>
    </source>
</reference>
<dbReference type="Pfam" id="PF01494">
    <property type="entry name" value="FAD_binding_3"/>
    <property type="match status" value="1"/>
</dbReference>
<gene>
    <name evidence="9" type="ORF">FHR99_002666</name>
</gene>
<keyword evidence="5" id="KW-0274">FAD</keyword>
<dbReference type="NCBIfam" id="TIGR01988">
    <property type="entry name" value="Ubi-OHases"/>
    <property type="match status" value="1"/>
</dbReference>
<dbReference type="InterPro" id="IPR036188">
    <property type="entry name" value="FAD/NAD-bd_sf"/>
</dbReference>
<keyword evidence="4" id="KW-0285">Flavoprotein</keyword>
<keyword evidence="10" id="KW-1185">Reference proteome</keyword>
<dbReference type="GO" id="GO:0008681">
    <property type="term" value="F:2-octaprenyl-6-methoxyphenol hydroxylase activity"/>
    <property type="evidence" value="ECO:0007669"/>
    <property type="project" value="InterPro"/>
</dbReference>
<name>A0A7W4Z6N4_9GAMM</name>
<dbReference type="RefSeq" id="WP_343067583.1">
    <property type="nucleotide sequence ID" value="NZ_JACHWY010000003.1"/>
</dbReference>
<dbReference type="SUPFAM" id="SSF51905">
    <property type="entry name" value="FAD/NAD(P)-binding domain"/>
    <property type="match status" value="1"/>
</dbReference>
<dbReference type="Gene3D" id="3.50.50.60">
    <property type="entry name" value="FAD/NAD(P)-binding domain"/>
    <property type="match status" value="2"/>
</dbReference>
<comment type="caution">
    <text evidence="9">The sequence shown here is derived from an EMBL/GenBank/DDBJ whole genome shotgun (WGS) entry which is preliminary data.</text>
</comment>
<comment type="cofactor">
    <cofactor evidence="1">
        <name>FAD</name>
        <dbReference type="ChEBI" id="CHEBI:57692"/>
    </cofactor>
</comment>
<evidence type="ECO:0000313" key="9">
    <source>
        <dbReference type="EMBL" id="MBB3048392.1"/>
    </source>
</evidence>
<evidence type="ECO:0000256" key="5">
    <source>
        <dbReference type="ARBA" id="ARBA00022827"/>
    </source>
</evidence>
<dbReference type="InterPro" id="IPR010971">
    <property type="entry name" value="UbiH/COQ6"/>
</dbReference>
<dbReference type="UniPathway" id="UPA00232"/>
<organism evidence="9 10">
    <name type="scientific">Litorivivens lipolytica</name>
    <dbReference type="NCBI Taxonomy" id="1524264"/>
    <lineage>
        <taxon>Bacteria</taxon>
        <taxon>Pseudomonadati</taxon>
        <taxon>Pseudomonadota</taxon>
        <taxon>Gammaproteobacteria</taxon>
        <taxon>Litorivivens</taxon>
    </lineage>
</organism>
<comment type="pathway">
    <text evidence="2">Cofactor biosynthesis; ubiquinone biosynthesis.</text>
</comment>
<dbReference type="NCBIfam" id="TIGR01984">
    <property type="entry name" value="UbiH"/>
    <property type="match status" value="1"/>
</dbReference>
<dbReference type="PANTHER" id="PTHR43876">
    <property type="entry name" value="UBIQUINONE BIOSYNTHESIS MONOOXYGENASE COQ6, MITOCHONDRIAL"/>
    <property type="match status" value="1"/>
</dbReference>
<dbReference type="InterPro" id="IPR011295">
    <property type="entry name" value="UbiH"/>
</dbReference>
<evidence type="ECO:0000256" key="2">
    <source>
        <dbReference type="ARBA" id="ARBA00004749"/>
    </source>
</evidence>
<keyword evidence="6" id="KW-0560">Oxidoreductase</keyword>
<evidence type="ECO:0000256" key="3">
    <source>
        <dbReference type="ARBA" id="ARBA00005349"/>
    </source>
</evidence>
<dbReference type="PANTHER" id="PTHR43876:SF8">
    <property type="entry name" value="2-OCTAPRENYL-6-METHOXYPHENOL HYDROXYLASE"/>
    <property type="match status" value="1"/>
</dbReference>
<sequence length="427" mass="45885">MSLELQRDYDVVIAGGGMVGASLALALSRYAEGRLSVLLVESFPFPKAGSAPVYRPSFDARSTALSYGSQQILQSIDVWENLTEHLTAIDRIHVSDRGHIGSSLLKASEQGWPALGYVVENAWLGSVLLNALRDAPGLTCLSPATVGRVEQSEDLAALSLQPKEGEAMSIRCRLLAVADGAQSGLRSALGIASHTVDYGQSALIANVTFENPHEGIAYERFTDEGPLALLPLADSEEGQARAALVWTLSPEDADDLLAASETDFLRRLQERFGYRQGRLLRCGERAVFPLQLVEAEEQVRPNVVVVGNAAHALHPVAGQGFNLALRDVARLAEHLAGQTAETLGSLGQLRAYLEQQRQDQQSTVQFSHQLPKLFAQKNPAFSLGRNLGLLALDVLPGLKRRFVEQAAGLAPGNARGQAGDRSRGTSL</sequence>
<dbReference type="Proteomes" id="UP000537130">
    <property type="component" value="Unassembled WGS sequence"/>
</dbReference>
<evidence type="ECO:0000256" key="1">
    <source>
        <dbReference type="ARBA" id="ARBA00001974"/>
    </source>
</evidence>
<dbReference type="GO" id="GO:0006744">
    <property type="term" value="P:ubiquinone biosynthetic process"/>
    <property type="evidence" value="ECO:0007669"/>
    <property type="project" value="UniProtKB-UniPathway"/>
</dbReference>
<feature type="domain" description="FAD-binding" evidence="8">
    <location>
        <begin position="8"/>
        <end position="366"/>
    </location>
</feature>
<protein>
    <submittedName>
        <fullName evidence="9">2-polyprenyl-6-methoxyphenol 4-hydroxylase</fullName>
    </submittedName>
</protein>
<accession>A0A7W4Z6N4</accession>
<dbReference type="InterPro" id="IPR002938">
    <property type="entry name" value="FAD-bd"/>
</dbReference>
<dbReference type="InterPro" id="IPR051205">
    <property type="entry name" value="UbiH/COQ6_monooxygenase"/>
</dbReference>
<dbReference type="NCBIfam" id="NF004356">
    <property type="entry name" value="PRK05732.1"/>
    <property type="match status" value="1"/>
</dbReference>
<dbReference type="PRINTS" id="PR00420">
    <property type="entry name" value="RNGMNOXGNASE"/>
</dbReference>
<keyword evidence="7" id="KW-0503">Monooxygenase</keyword>
<dbReference type="GO" id="GO:0071949">
    <property type="term" value="F:FAD binding"/>
    <property type="evidence" value="ECO:0007669"/>
    <property type="project" value="InterPro"/>
</dbReference>
<dbReference type="AlphaFoldDB" id="A0A7W4Z6N4"/>
<evidence type="ECO:0000259" key="8">
    <source>
        <dbReference type="Pfam" id="PF01494"/>
    </source>
</evidence>